<feature type="transmembrane region" description="Helical" evidence="1">
    <location>
        <begin position="191"/>
        <end position="212"/>
    </location>
</feature>
<dbReference type="PANTHER" id="PTHR34219">
    <property type="entry name" value="IRON-REGULATED INNER MEMBRANE PROTEIN-RELATED"/>
    <property type="match status" value="1"/>
</dbReference>
<comment type="caution">
    <text evidence="2">The sequence shown here is derived from an EMBL/GenBank/DDBJ whole genome shotgun (WGS) entry which is preliminary data.</text>
</comment>
<feature type="transmembrane region" description="Helical" evidence="1">
    <location>
        <begin position="146"/>
        <end position="170"/>
    </location>
</feature>
<dbReference type="PANTHER" id="PTHR34219:SF3">
    <property type="entry name" value="BLL7967 PROTEIN"/>
    <property type="match status" value="1"/>
</dbReference>
<proteinExistence type="predicted"/>
<evidence type="ECO:0000313" key="2">
    <source>
        <dbReference type="EMBL" id="MFG6413269.1"/>
    </source>
</evidence>
<organism evidence="2 3">
    <name type="scientific">Pelomonas dachongensis</name>
    <dbReference type="NCBI Taxonomy" id="3299029"/>
    <lineage>
        <taxon>Bacteria</taxon>
        <taxon>Pseudomonadati</taxon>
        <taxon>Pseudomonadota</taxon>
        <taxon>Betaproteobacteria</taxon>
        <taxon>Burkholderiales</taxon>
        <taxon>Sphaerotilaceae</taxon>
        <taxon>Roseateles</taxon>
    </lineage>
</organism>
<reference evidence="2 3" key="1">
    <citation type="submission" date="2024-09" db="EMBL/GenBank/DDBJ databases">
        <title>Novel species of the genus Pelomonas and Roseateles isolated from streams.</title>
        <authorList>
            <person name="Lu H."/>
        </authorList>
    </citation>
    <scope>NUCLEOTIDE SEQUENCE [LARGE SCALE GENOMIC DNA]</scope>
    <source>
        <strain evidence="2 3">DC23W</strain>
    </source>
</reference>
<feature type="transmembrane region" description="Helical" evidence="1">
    <location>
        <begin position="12"/>
        <end position="36"/>
    </location>
</feature>
<dbReference type="Proteomes" id="UP001606300">
    <property type="component" value="Unassembled WGS sequence"/>
</dbReference>
<keyword evidence="1" id="KW-0812">Transmembrane</keyword>
<evidence type="ECO:0000313" key="3">
    <source>
        <dbReference type="Proteomes" id="UP001606300"/>
    </source>
</evidence>
<name>A0ABW7EIS1_9BURK</name>
<dbReference type="InterPro" id="IPR005625">
    <property type="entry name" value="PepSY-ass_TM"/>
</dbReference>
<keyword evidence="1" id="KW-0472">Membrane</keyword>
<dbReference type="RefSeq" id="WP_394469359.1">
    <property type="nucleotide sequence ID" value="NZ_JBIGHY010000002.1"/>
</dbReference>
<keyword evidence="1" id="KW-1133">Transmembrane helix</keyword>
<protein>
    <submittedName>
        <fullName evidence="2">PepSY-associated TM helix domain-containing protein</fullName>
    </submittedName>
</protein>
<accession>A0ABW7EIS1</accession>
<keyword evidence="3" id="KW-1185">Reference proteome</keyword>
<dbReference type="EMBL" id="JBIGHY010000002">
    <property type="protein sequence ID" value="MFG6413269.1"/>
    <property type="molecule type" value="Genomic_DNA"/>
</dbReference>
<dbReference type="Pfam" id="PF03929">
    <property type="entry name" value="PepSY_TM"/>
    <property type="match status" value="1"/>
</dbReference>
<gene>
    <name evidence="2" type="ORF">ACG02S_05095</name>
</gene>
<feature type="transmembrane region" description="Helical" evidence="1">
    <location>
        <begin position="339"/>
        <end position="360"/>
    </location>
</feature>
<evidence type="ECO:0000256" key="1">
    <source>
        <dbReference type="SAM" id="Phobius"/>
    </source>
</evidence>
<sequence length="385" mass="42906">MKSRTIKTWAWVHKWSSLVCTVFMLLLCLTGLPLIFHHEIGHLLGTEVEAPPMPADTPRASLDRVLDVARAQHPDRVVQFASKAEDSEDLWFVTMTPTPDPTDDFRSVAIDARTAEVLAQPRFDEGFMWVMFKLHVDLFAGLPGKLFLGLMGLLLLVAIVSGVVLYAPFMRKLEFGTVRRQQKTRTRWLDLHNLLGIVTLTWLFVVGATGMINTWADLLIKYWQHDQLSALLAPYQGQPVVPTAQRASVQQSLDVAQREAPDTKLSFIAFPGTAFSSPHHHTFFLRGNEPLTSRLLQPVLVDAKTANVTAAPHLPWYLTALLVSQPLHFGDYGGMPMKIIWALLDIASIIVLGSGLYLWLRKRQPAPQAAADDALQPALVSEAAR</sequence>